<feature type="region of interest" description="Disordered" evidence="8">
    <location>
        <begin position="597"/>
        <end position="697"/>
    </location>
</feature>
<feature type="compositionally biased region" description="Polar residues" evidence="8">
    <location>
        <begin position="341"/>
        <end position="351"/>
    </location>
</feature>
<comment type="subcellular location">
    <subcellularLocation>
        <location evidence="1">Nucleus</location>
    </subcellularLocation>
</comment>
<feature type="region of interest" description="Disordered" evidence="8">
    <location>
        <begin position="152"/>
        <end position="190"/>
    </location>
</feature>
<dbReference type="InterPro" id="IPR000504">
    <property type="entry name" value="RRM_dom"/>
</dbReference>
<feature type="domain" description="RRM" evidence="9">
    <location>
        <begin position="477"/>
        <end position="538"/>
    </location>
</feature>
<keyword evidence="4 7" id="KW-0694">RNA-binding</keyword>
<dbReference type="Proteomes" id="UP000824998">
    <property type="component" value="Unassembled WGS sequence"/>
</dbReference>
<dbReference type="GO" id="GO:0017070">
    <property type="term" value="F:U6 snRNA binding"/>
    <property type="evidence" value="ECO:0007669"/>
    <property type="project" value="TreeGrafter"/>
</dbReference>
<dbReference type="Gene3D" id="3.30.70.330">
    <property type="match status" value="1"/>
</dbReference>
<dbReference type="GO" id="GO:0031124">
    <property type="term" value="P:mRNA 3'-end processing"/>
    <property type="evidence" value="ECO:0007669"/>
    <property type="project" value="UniProtKB-ARBA"/>
</dbReference>
<evidence type="ECO:0000313" key="12">
    <source>
        <dbReference type="Proteomes" id="UP000824998"/>
    </source>
</evidence>
<dbReference type="InterPro" id="IPR006569">
    <property type="entry name" value="CID_dom"/>
</dbReference>
<dbReference type="GO" id="GO:0000974">
    <property type="term" value="C:Prp19 complex"/>
    <property type="evidence" value="ECO:0007669"/>
    <property type="project" value="TreeGrafter"/>
</dbReference>
<dbReference type="Pfam" id="PF21380">
    <property type="entry name" value="Nrd1-Seb1_dom2"/>
    <property type="match status" value="1"/>
</dbReference>
<keyword evidence="2" id="KW-0597">Phosphoprotein</keyword>
<dbReference type="Gene3D" id="1.25.40.90">
    <property type="match status" value="1"/>
</dbReference>
<dbReference type="GO" id="GO:0008380">
    <property type="term" value="P:RNA splicing"/>
    <property type="evidence" value="ECO:0007669"/>
    <property type="project" value="UniProtKB-KW"/>
</dbReference>
<dbReference type="AlphaFoldDB" id="A0A9P7YH86"/>
<evidence type="ECO:0000313" key="11">
    <source>
        <dbReference type="EMBL" id="KAG9233467.1"/>
    </source>
</evidence>
<feature type="compositionally biased region" description="Basic and acidic residues" evidence="8">
    <location>
        <begin position="360"/>
        <end position="376"/>
    </location>
</feature>
<proteinExistence type="predicted"/>
<dbReference type="Pfam" id="PF04818">
    <property type="entry name" value="CID"/>
    <property type="match status" value="1"/>
</dbReference>
<dbReference type="InterPro" id="IPR039171">
    <property type="entry name" value="Cwc2/Slt11"/>
</dbReference>
<dbReference type="Pfam" id="PF00076">
    <property type="entry name" value="RRM_1"/>
    <property type="match status" value="1"/>
</dbReference>
<feature type="compositionally biased region" description="Pro residues" evidence="8">
    <location>
        <begin position="176"/>
        <end position="187"/>
    </location>
</feature>
<evidence type="ECO:0000256" key="3">
    <source>
        <dbReference type="ARBA" id="ARBA00022728"/>
    </source>
</evidence>
<dbReference type="InterPro" id="IPR012677">
    <property type="entry name" value="Nucleotide-bd_a/b_plait_sf"/>
</dbReference>
<dbReference type="FunFam" id="3.30.70.330:FF:000397">
    <property type="entry name" value="RNA binding protein Nrd1"/>
    <property type="match status" value="1"/>
</dbReference>
<feature type="compositionally biased region" description="Basic and acidic residues" evidence="8">
    <location>
        <begin position="426"/>
        <end position="439"/>
    </location>
</feature>
<feature type="domain" description="CID" evidence="10">
    <location>
        <begin position="1"/>
        <end position="154"/>
    </location>
</feature>
<reference evidence="11" key="1">
    <citation type="journal article" date="2021" name="IMA Fungus">
        <title>Genomic characterization of three marine fungi, including Emericellopsis atlantica sp. nov. with signatures of a generalist lifestyle and marine biomass degradation.</title>
        <authorList>
            <person name="Hagestad O.C."/>
            <person name="Hou L."/>
            <person name="Andersen J.H."/>
            <person name="Hansen E.H."/>
            <person name="Altermark B."/>
            <person name="Li C."/>
            <person name="Kuhnert E."/>
            <person name="Cox R.J."/>
            <person name="Crous P.W."/>
            <person name="Spatafora J.W."/>
            <person name="Lail K."/>
            <person name="Amirebrahimi M."/>
            <person name="Lipzen A."/>
            <person name="Pangilinan J."/>
            <person name="Andreopoulos W."/>
            <person name="Hayes R.D."/>
            <person name="Ng V."/>
            <person name="Grigoriev I.V."/>
            <person name="Jackson S.A."/>
            <person name="Sutton T.D.S."/>
            <person name="Dobson A.D.W."/>
            <person name="Rama T."/>
        </authorList>
    </citation>
    <scope>NUCLEOTIDE SEQUENCE</scope>
    <source>
        <strain evidence="11">TRa018bII</strain>
    </source>
</reference>
<dbReference type="GO" id="GO:0071006">
    <property type="term" value="C:U2-type catalytic step 1 spliceosome"/>
    <property type="evidence" value="ECO:0007669"/>
    <property type="project" value="TreeGrafter"/>
</dbReference>
<dbReference type="PROSITE" id="PS51391">
    <property type="entry name" value="CID"/>
    <property type="match status" value="1"/>
</dbReference>
<evidence type="ECO:0000256" key="7">
    <source>
        <dbReference type="PROSITE-ProRule" id="PRU00176"/>
    </source>
</evidence>
<dbReference type="FunFam" id="1.25.40.90:FF:000026">
    <property type="entry name" value="RNA binding protein Nrd1"/>
    <property type="match status" value="1"/>
</dbReference>
<dbReference type="SMART" id="SM00360">
    <property type="entry name" value="RRM"/>
    <property type="match status" value="1"/>
</dbReference>
<feature type="compositionally biased region" description="Basic and acidic residues" evidence="8">
    <location>
        <begin position="406"/>
        <end position="419"/>
    </location>
</feature>
<dbReference type="GO" id="GO:0010629">
    <property type="term" value="P:negative regulation of gene expression"/>
    <property type="evidence" value="ECO:0007669"/>
    <property type="project" value="UniProtKB-ARBA"/>
</dbReference>
<dbReference type="PROSITE" id="PS50102">
    <property type="entry name" value="RRM"/>
    <property type="match status" value="1"/>
</dbReference>
<dbReference type="GO" id="GO:0006369">
    <property type="term" value="P:termination of RNA polymerase II transcription"/>
    <property type="evidence" value="ECO:0007669"/>
    <property type="project" value="UniProtKB-ARBA"/>
</dbReference>
<evidence type="ECO:0008006" key="13">
    <source>
        <dbReference type="Google" id="ProtNLM"/>
    </source>
</evidence>
<dbReference type="SUPFAM" id="SSF48464">
    <property type="entry name" value="ENTH/VHS domain"/>
    <property type="match status" value="1"/>
</dbReference>
<protein>
    <recommendedName>
        <fullName evidence="13">Rpb7-binding protein seb1</fullName>
    </recommendedName>
</protein>
<evidence type="ECO:0000259" key="9">
    <source>
        <dbReference type="PROSITE" id="PS50102"/>
    </source>
</evidence>
<keyword evidence="3" id="KW-0747">Spliceosome</keyword>
<evidence type="ECO:0000256" key="6">
    <source>
        <dbReference type="ARBA" id="ARBA00023242"/>
    </source>
</evidence>
<dbReference type="InterPro" id="IPR035979">
    <property type="entry name" value="RBD_domain_sf"/>
</dbReference>
<feature type="compositionally biased region" description="Polar residues" evidence="8">
    <location>
        <begin position="213"/>
        <end position="232"/>
    </location>
</feature>
<evidence type="ECO:0000259" key="10">
    <source>
        <dbReference type="PROSITE" id="PS51391"/>
    </source>
</evidence>
<accession>A0A9P7YH86</accession>
<dbReference type="GO" id="GO:0031126">
    <property type="term" value="P:sno(s)RNA 3'-end processing"/>
    <property type="evidence" value="ECO:0007669"/>
    <property type="project" value="UniProtKB-ARBA"/>
</dbReference>
<gene>
    <name evidence="11" type="ORF">BJ875DRAFT_43714</name>
</gene>
<feature type="compositionally biased region" description="Basic and acidic residues" evidence="8">
    <location>
        <begin position="622"/>
        <end position="652"/>
    </location>
</feature>
<evidence type="ECO:0000256" key="5">
    <source>
        <dbReference type="ARBA" id="ARBA00023187"/>
    </source>
</evidence>
<dbReference type="InterPro" id="IPR008942">
    <property type="entry name" value="ENTH_VHS"/>
</dbReference>
<dbReference type="PANTHER" id="PTHR14089:SF2">
    <property type="entry name" value="PRE-MRNA-SPLICING FACTOR CWC2"/>
    <property type="match status" value="1"/>
</dbReference>
<keyword evidence="5" id="KW-0508">mRNA splicing</keyword>
<keyword evidence="3" id="KW-0507">mRNA processing</keyword>
<dbReference type="InterPro" id="IPR048892">
    <property type="entry name" value="Nrd1_Seb1_dom2"/>
</dbReference>
<dbReference type="PANTHER" id="PTHR14089">
    <property type="entry name" value="PRE-MRNA-SPLICING FACTOR RBM22"/>
    <property type="match status" value="1"/>
</dbReference>
<feature type="region of interest" description="Disordered" evidence="8">
    <location>
        <begin position="205"/>
        <end position="248"/>
    </location>
</feature>
<dbReference type="SMART" id="SM00582">
    <property type="entry name" value="RPR"/>
    <property type="match status" value="1"/>
</dbReference>
<dbReference type="SUPFAM" id="SSF54928">
    <property type="entry name" value="RNA-binding domain, RBD"/>
    <property type="match status" value="1"/>
</dbReference>
<evidence type="ECO:0000256" key="4">
    <source>
        <dbReference type="ARBA" id="ARBA00022884"/>
    </source>
</evidence>
<dbReference type="GO" id="GO:0036002">
    <property type="term" value="F:pre-mRNA binding"/>
    <property type="evidence" value="ECO:0007669"/>
    <property type="project" value="TreeGrafter"/>
</dbReference>
<sequence length="697" mass="75464">MSSAVADLETGLQAMLQLKPPGVSGSKIQGLTTLCVANVRFESTLIQKLYTHFKNAPGSHKLGVLYVVDSVTRKWTEQAKSAGQPINSEAPDGTFADGVNRVKELLPAMMNIIIQSAPADQKDKIKKLVDIWEKGQTFPPHMLAQFKDQLNAPQARSTTPLGSPPSHIQANLRQPPAQPPAPPPAPVPEHRTTSIADILAELARKNTAPPPGTSQAQDGSFMSHAQNPSVSPSMPAMNQKASFPPVPPPVNAPTAAPYATHAGLAAPNYASNPANPYGGAPPPVVPAGGLDPAMQQVLLIKALADQGLSPEQITGIIAGLSTMGQAVPHLGGGLPQPVQYAPQNQNQNISNVPPHGWGPRPDESRDRNGVHDREAARSPAGRYRQRSRSRSPPRGWNARGSPPSHRRSEPSLEYERDRNSPGQNRPDGRGRGRGNEYRQRSPPPRRGHSPSPPQCGGERWIGHDSTVPRGSIKVLSRTLFVGGVTMSENELRKHFDEFGQVQTCITNKEKRHAFVKMLTRADAVRARDAMQKTQLRTRWGVGFGPREDCDYQTGVSVIPISKLTDADLKWFAKAEHGGSGGKPPESGMVVEEPDIEIGAGVSSKAISRRMQTDKGGNNGPKSSRERDEDEFGRARRPEREERQDNRRHDRQNSTDNGPPSMPAVPPFSGGFGFMANGMPVFPPNFAYNDQLPPPGRR</sequence>
<feature type="compositionally biased region" description="Polar residues" evidence="8">
    <location>
        <begin position="152"/>
        <end position="172"/>
    </location>
</feature>
<name>A0A9P7YH86_9HELO</name>
<dbReference type="EMBL" id="MU251499">
    <property type="protein sequence ID" value="KAG9233467.1"/>
    <property type="molecule type" value="Genomic_DNA"/>
</dbReference>
<dbReference type="CDD" id="cd16984">
    <property type="entry name" value="CID_Nrd1_like"/>
    <property type="match status" value="1"/>
</dbReference>
<dbReference type="OrthoDB" id="79367at2759"/>
<feature type="region of interest" description="Disordered" evidence="8">
    <location>
        <begin position="331"/>
        <end position="466"/>
    </location>
</feature>
<evidence type="ECO:0000256" key="2">
    <source>
        <dbReference type="ARBA" id="ARBA00022553"/>
    </source>
</evidence>
<dbReference type="GO" id="GO:0071007">
    <property type="term" value="C:U2-type catalytic step 2 spliceosome"/>
    <property type="evidence" value="ECO:0007669"/>
    <property type="project" value="TreeGrafter"/>
</dbReference>
<evidence type="ECO:0000256" key="1">
    <source>
        <dbReference type="ARBA" id="ARBA00004123"/>
    </source>
</evidence>
<organism evidence="11 12">
    <name type="scientific">Amylocarpus encephaloides</name>
    <dbReference type="NCBI Taxonomy" id="45428"/>
    <lineage>
        <taxon>Eukaryota</taxon>
        <taxon>Fungi</taxon>
        <taxon>Dikarya</taxon>
        <taxon>Ascomycota</taxon>
        <taxon>Pezizomycotina</taxon>
        <taxon>Leotiomycetes</taxon>
        <taxon>Helotiales</taxon>
        <taxon>Helotiales incertae sedis</taxon>
        <taxon>Amylocarpus</taxon>
    </lineage>
</organism>
<keyword evidence="12" id="KW-1185">Reference proteome</keyword>
<evidence type="ECO:0000256" key="8">
    <source>
        <dbReference type="SAM" id="MobiDB-lite"/>
    </source>
</evidence>
<keyword evidence="6" id="KW-0539">Nucleus</keyword>
<comment type="caution">
    <text evidence="11">The sequence shown here is derived from an EMBL/GenBank/DDBJ whole genome shotgun (WGS) entry which is preliminary data.</text>
</comment>